<dbReference type="InterPro" id="IPR019262">
    <property type="entry name" value="DUF2272"/>
</dbReference>
<evidence type="ECO:0000313" key="2">
    <source>
        <dbReference type="EMBL" id="KKL52255.1"/>
    </source>
</evidence>
<comment type="caution">
    <text evidence="2">The sequence shown here is derived from an EMBL/GenBank/DDBJ whole genome shotgun (WGS) entry which is preliminary data.</text>
</comment>
<name>A0A0F9F4X0_9ZZZZ</name>
<dbReference type="EMBL" id="LAZR01031961">
    <property type="protein sequence ID" value="KKL52255.1"/>
    <property type="molecule type" value="Genomic_DNA"/>
</dbReference>
<accession>A0A0F9F4X0</accession>
<dbReference type="AlphaFoldDB" id="A0A0F9F4X0"/>
<protein>
    <recommendedName>
        <fullName evidence="1">DUF2272 domain-containing protein</fullName>
    </recommendedName>
</protein>
<dbReference type="Pfam" id="PF10030">
    <property type="entry name" value="DUF2272"/>
    <property type="match status" value="1"/>
</dbReference>
<organism evidence="2">
    <name type="scientific">marine sediment metagenome</name>
    <dbReference type="NCBI Taxonomy" id="412755"/>
    <lineage>
        <taxon>unclassified sequences</taxon>
        <taxon>metagenomes</taxon>
        <taxon>ecological metagenomes</taxon>
    </lineage>
</organism>
<sequence>MRVWPPDRKLLIGSGIAGGVVLGALLLRRDEKAPLNAPANVAERELQRWAGVTEHDPAALPILKAYWAATGQAYENPDVPWSAAFVNYVIRSSSTPDALLPTGAHVFYARQAYLDRGVPGKYGAYHPTEVSVQPGDIVVRKRSGGDLTFDDIRMSGPMIPSHGDVVTAVGPTAARAIGGNMGPRYYSTVKSRFITHNGGVITDPAVVAVLRYQPPSALS</sequence>
<reference evidence="2" key="1">
    <citation type="journal article" date="2015" name="Nature">
        <title>Complex archaea that bridge the gap between prokaryotes and eukaryotes.</title>
        <authorList>
            <person name="Spang A."/>
            <person name="Saw J.H."/>
            <person name="Jorgensen S.L."/>
            <person name="Zaremba-Niedzwiedzka K."/>
            <person name="Martijn J."/>
            <person name="Lind A.E."/>
            <person name="van Eijk R."/>
            <person name="Schleper C."/>
            <person name="Guy L."/>
            <person name="Ettema T.J."/>
        </authorList>
    </citation>
    <scope>NUCLEOTIDE SEQUENCE</scope>
</reference>
<evidence type="ECO:0000259" key="1">
    <source>
        <dbReference type="Pfam" id="PF10030"/>
    </source>
</evidence>
<proteinExistence type="predicted"/>
<gene>
    <name evidence="2" type="ORF">LCGC14_2287320</name>
</gene>
<feature type="domain" description="DUF2272" evidence="1">
    <location>
        <begin position="66"/>
        <end position="202"/>
    </location>
</feature>